<dbReference type="SUPFAM" id="SSF48452">
    <property type="entry name" value="TPR-like"/>
    <property type="match status" value="1"/>
</dbReference>
<sequence length="754" mass="80245">MGENISNSVTGGSHGTVVQMGSVYGTVTINNGQSAPGAELPSGAWEVPAGAPLLVDRAQERAGLGAWFRGAAPGVARTAVVSGLHGVGKRELVRHIAHSLTDRHPEWQLYVDYAAAAEVGPAPGEGASSVVGLGDPDRALARCLSSLGLAEEHQPASPKERLAEFRRRCAGKQVLIVVENAATAAQIRMLTPGVPGSAVLATSRRYLGELKLDGARLLRLGPLDPEAGAELLTALMDDPVQAAEHQAAIVEVVALCGGLPLAIQVMAARLALHPGMTPARLAEELRDESVRLDAFTLADPDSDDLRGSGSADDPLQEGERSVRRPLDLAYRDLTPEQAAVYRVVGLLPVASFDAAVVAAALAVDAASIRRVLDHLVRTCLLEAVGDGRFQVHPLVRLHARECAQREPQASPRPTGQAAEVLARVTEHYLVLAAQADRAVRLDRLRVSDLDGLIEGRANPFAVQGDNAGQVALAWLGRERDALLAVLREASGERVLADLVWPLAEALTVLFLHDRRLQEWQESLRIGVDAAVAASSDAGEARLRSMRSRPLLDLGRDDEAIRELDLAAEHAARSGHALLAASVHEMLGRYWLEHDPARAVAVFTRTVELNLAVPDDRGTALARLFLGVALNAAGEPAQALAALDRARAELEQLPTPDGRMAARARAAAGESYRLLGDLPRSREELRRAARGLHEHEATAYEADTRCLLAEVLLMLDPTDTSTARTELEQARQIYELGGNPKAVAVTARLGGLNGA</sequence>
<dbReference type="Proteomes" id="UP000657385">
    <property type="component" value="Unassembled WGS sequence"/>
</dbReference>
<evidence type="ECO:0008006" key="4">
    <source>
        <dbReference type="Google" id="ProtNLM"/>
    </source>
</evidence>
<dbReference type="AlphaFoldDB" id="A0A931B8A5"/>
<dbReference type="Gene3D" id="3.40.50.300">
    <property type="entry name" value="P-loop containing nucleotide triphosphate hydrolases"/>
    <property type="match status" value="1"/>
</dbReference>
<accession>A0A931B8A5</accession>
<dbReference type="RefSeq" id="WP_196198048.1">
    <property type="nucleotide sequence ID" value="NZ_JADPRT010000020.1"/>
</dbReference>
<dbReference type="PRINTS" id="PR00364">
    <property type="entry name" value="DISEASERSIST"/>
</dbReference>
<dbReference type="Gene3D" id="1.25.40.10">
    <property type="entry name" value="Tetratricopeptide repeat domain"/>
    <property type="match status" value="1"/>
</dbReference>
<dbReference type="EMBL" id="JADPRT010000020">
    <property type="protein sequence ID" value="MBF9073060.1"/>
    <property type="molecule type" value="Genomic_DNA"/>
</dbReference>
<evidence type="ECO:0000313" key="2">
    <source>
        <dbReference type="EMBL" id="MBF9073060.1"/>
    </source>
</evidence>
<comment type="caution">
    <text evidence="2">The sequence shown here is derived from an EMBL/GenBank/DDBJ whole genome shotgun (WGS) entry which is preliminary data.</text>
</comment>
<dbReference type="InterPro" id="IPR027417">
    <property type="entry name" value="P-loop_NTPase"/>
</dbReference>
<dbReference type="PANTHER" id="PTHR47691">
    <property type="entry name" value="REGULATOR-RELATED"/>
    <property type="match status" value="1"/>
</dbReference>
<protein>
    <recommendedName>
        <fullName evidence="4">NB-ARC domain-containing protein</fullName>
    </recommendedName>
</protein>
<name>A0A931B8A5_9ACTN</name>
<evidence type="ECO:0000313" key="3">
    <source>
        <dbReference type="Proteomes" id="UP000657385"/>
    </source>
</evidence>
<organism evidence="2 3">
    <name type="scientific">Streptacidiphilus fuscans</name>
    <dbReference type="NCBI Taxonomy" id="2789292"/>
    <lineage>
        <taxon>Bacteria</taxon>
        <taxon>Bacillati</taxon>
        <taxon>Actinomycetota</taxon>
        <taxon>Actinomycetes</taxon>
        <taxon>Kitasatosporales</taxon>
        <taxon>Streptomycetaceae</taxon>
        <taxon>Streptacidiphilus</taxon>
    </lineage>
</organism>
<proteinExistence type="predicted"/>
<evidence type="ECO:0000256" key="1">
    <source>
        <dbReference type="SAM" id="MobiDB-lite"/>
    </source>
</evidence>
<dbReference type="SUPFAM" id="SSF52540">
    <property type="entry name" value="P-loop containing nucleoside triphosphate hydrolases"/>
    <property type="match status" value="1"/>
</dbReference>
<keyword evidence="3" id="KW-1185">Reference proteome</keyword>
<reference evidence="2" key="1">
    <citation type="submission" date="2020-11" db="EMBL/GenBank/DDBJ databases">
        <title>Isolation and identification of active actinomycetes.</title>
        <authorList>
            <person name="Yu B."/>
        </authorList>
    </citation>
    <scope>NUCLEOTIDE SEQUENCE</scope>
    <source>
        <strain evidence="2">NEAU-YB345</strain>
    </source>
</reference>
<feature type="region of interest" description="Disordered" evidence="1">
    <location>
        <begin position="301"/>
        <end position="321"/>
    </location>
</feature>
<dbReference type="PANTHER" id="PTHR47691:SF3">
    <property type="entry name" value="HTH-TYPE TRANSCRIPTIONAL REGULATOR RV0890C-RELATED"/>
    <property type="match status" value="1"/>
</dbReference>
<dbReference type="InterPro" id="IPR011990">
    <property type="entry name" value="TPR-like_helical_dom_sf"/>
</dbReference>
<gene>
    <name evidence="2" type="ORF">I2501_34105</name>
</gene>